<dbReference type="Proteomes" id="UP000196320">
    <property type="component" value="Unassembled WGS sequence"/>
</dbReference>
<proteinExistence type="predicted"/>
<feature type="region of interest" description="Disordered" evidence="1">
    <location>
        <begin position="1"/>
        <end position="21"/>
    </location>
</feature>
<sequence>MTGACCPGTGISHLDMQPPPSPTVSEACVITFVLRSRTAASQ</sequence>
<gene>
    <name evidence="2" type="ORF">FM104_11950</name>
</gene>
<protein>
    <submittedName>
        <fullName evidence="2">Uncharacterized protein</fullName>
    </submittedName>
</protein>
<evidence type="ECO:0000313" key="3">
    <source>
        <dbReference type="Proteomes" id="UP000196320"/>
    </source>
</evidence>
<dbReference type="AlphaFoldDB" id="A0A1R4KDR2"/>
<organism evidence="2 3">
    <name type="scientific">Microbacterium esteraromaticum</name>
    <dbReference type="NCBI Taxonomy" id="57043"/>
    <lineage>
        <taxon>Bacteria</taxon>
        <taxon>Bacillati</taxon>
        <taxon>Actinomycetota</taxon>
        <taxon>Actinomycetes</taxon>
        <taxon>Micrococcales</taxon>
        <taxon>Microbacteriaceae</taxon>
        <taxon>Microbacterium</taxon>
    </lineage>
</organism>
<evidence type="ECO:0000256" key="1">
    <source>
        <dbReference type="SAM" id="MobiDB-lite"/>
    </source>
</evidence>
<reference evidence="2 3" key="1">
    <citation type="submission" date="2017-02" db="EMBL/GenBank/DDBJ databases">
        <authorList>
            <person name="Peterson S.W."/>
        </authorList>
    </citation>
    <scope>NUCLEOTIDE SEQUENCE [LARGE SCALE GENOMIC DNA]</scope>
    <source>
        <strain evidence="2 3">B Mb 05.01</strain>
    </source>
</reference>
<dbReference type="EMBL" id="FUKO01000030">
    <property type="protein sequence ID" value="SJN42426.1"/>
    <property type="molecule type" value="Genomic_DNA"/>
</dbReference>
<accession>A0A1R4KDR2</accession>
<evidence type="ECO:0000313" key="2">
    <source>
        <dbReference type="EMBL" id="SJN42426.1"/>
    </source>
</evidence>
<name>A0A1R4KDR2_9MICO</name>
<keyword evidence="3" id="KW-1185">Reference proteome</keyword>